<dbReference type="InterPro" id="IPR041796">
    <property type="entry name" value="Mre11_N"/>
</dbReference>
<keyword evidence="12 16" id="KW-0234">DNA repair</keyword>
<comment type="caution">
    <text evidence="18">The sequence shown here is derived from an EMBL/GenBank/DDBJ whole genome shotgun (WGS) entry which is preliminary data.</text>
</comment>
<dbReference type="GO" id="GO:0006303">
    <property type="term" value="P:double-strand break repair via nonhomologous end joining"/>
    <property type="evidence" value="ECO:0007669"/>
    <property type="project" value="TreeGrafter"/>
</dbReference>
<dbReference type="FunFam" id="3.30.110.110:FF:000004">
    <property type="entry name" value="Double-strand break repair protein"/>
    <property type="match status" value="1"/>
</dbReference>
<dbReference type="GO" id="GO:0000724">
    <property type="term" value="P:double-strand break repair via homologous recombination"/>
    <property type="evidence" value="ECO:0007669"/>
    <property type="project" value="TreeGrafter"/>
</dbReference>
<dbReference type="STRING" id="307972.A0A2G8KEJ6"/>
<dbReference type="EMBL" id="MRZV01000645">
    <property type="protein sequence ID" value="PIK46426.1"/>
    <property type="molecule type" value="Genomic_DNA"/>
</dbReference>
<comment type="cofactor">
    <cofactor evidence="1">
        <name>Mn(2+)</name>
        <dbReference type="ChEBI" id="CHEBI:29035"/>
    </cofactor>
</comment>
<keyword evidence="8 16" id="KW-0255">Endonuclease</keyword>
<evidence type="ECO:0000256" key="8">
    <source>
        <dbReference type="ARBA" id="ARBA00022759"/>
    </source>
</evidence>
<evidence type="ECO:0000256" key="12">
    <source>
        <dbReference type="ARBA" id="ARBA00023204"/>
    </source>
</evidence>
<evidence type="ECO:0000256" key="6">
    <source>
        <dbReference type="ARBA" id="ARBA00022722"/>
    </source>
</evidence>
<dbReference type="GO" id="GO:0030870">
    <property type="term" value="C:Mre11 complex"/>
    <property type="evidence" value="ECO:0007669"/>
    <property type="project" value="InterPro"/>
</dbReference>
<keyword evidence="15 16" id="KW-0469">Meiosis</keyword>
<dbReference type="PANTHER" id="PTHR10139:SF1">
    <property type="entry name" value="DOUBLE-STRAND BREAK REPAIR PROTEIN MRE11"/>
    <property type="match status" value="1"/>
</dbReference>
<evidence type="ECO:0000256" key="13">
    <source>
        <dbReference type="ARBA" id="ARBA00023211"/>
    </source>
</evidence>
<dbReference type="FunFam" id="3.60.21.10:FF:000011">
    <property type="entry name" value="Double-strand break repair protein"/>
    <property type="match status" value="1"/>
</dbReference>
<sequence>MPKGGTNDTRDDPEDEENTFKILVVIITIATDCHLGYMEKDSVRTDDSLNTFEEIYSMRRKRRRDLYHDNKPSRKSLHCSMALLRQYCMGTIRSSLNFSVIQALTSRQILFCRITADPNMNVDMPVFSIHGNHDDPAGLGNLCALDVLSIAGLVNYFGKSPSLEDVKISPILLRKGRTKLALYGLGSIRDERLHRMFLQGKVSMLQPKENRDSWFNLFVIHQNRAKHGEHNYIPEQFLNEFIDLVVWGHEHECLVDPVWNPTQNFFISQPGSSIATSLSHGEAVKKHVALLQVRNKEMKCTKIPLETVRQFYIEDVCLLDTDLDPADVHAEKKVEKYCAAKIEELISKAVDEHSGNPKQPKLPLVRLRVDYSGGFSTFNVNRFGQQFSNKVANPKDLILFNKKKEARTKSDR</sequence>
<accession>A0A2G8KEJ6</accession>
<evidence type="ECO:0000256" key="4">
    <source>
        <dbReference type="ARBA" id="ARBA00009028"/>
    </source>
</evidence>
<dbReference type="Gene3D" id="3.30.110.110">
    <property type="entry name" value="Mre11, capping domain"/>
    <property type="match status" value="1"/>
</dbReference>
<dbReference type="InterPro" id="IPR029052">
    <property type="entry name" value="Metallo-depent_PP-like"/>
</dbReference>
<dbReference type="GO" id="GO:0042138">
    <property type="term" value="P:meiotic DNA double-strand break formation"/>
    <property type="evidence" value="ECO:0007669"/>
    <property type="project" value="TreeGrafter"/>
</dbReference>
<reference evidence="18 19" key="1">
    <citation type="journal article" date="2017" name="PLoS Biol.">
        <title>The sea cucumber genome provides insights into morphological evolution and visceral regeneration.</title>
        <authorList>
            <person name="Zhang X."/>
            <person name="Sun L."/>
            <person name="Yuan J."/>
            <person name="Sun Y."/>
            <person name="Gao Y."/>
            <person name="Zhang L."/>
            <person name="Li S."/>
            <person name="Dai H."/>
            <person name="Hamel J.F."/>
            <person name="Liu C."/>
            <person name="Yu Y."/>
            <person name="Liu S."/>
            <person name="Lin W."/>
            <person name="Guo K."/>
            <person name="Jin S."/>
            <person name="Xu P."/>
            <person name="Storey K.B."/>
            <person name="Huan P."/>
            <person name="Zhang T."/>
            <person name="Zhou Y."/>
            <person name="Zhang J."/>
            <person name="Lin C."/>
            <person name="Li X."/>
            <person name="Xing L."/>
            <person name="Huo D."/>
            <person name="Sun M."/>
            <person name="Wang L."/>
            <person name="Mercier A."/>
            <person name="Li F."/>
            <person name="Yang H."/>
            <person name="Xiang J."/>
        </authorList>
    </citation>
    <scope>NUCLEOTIDE SEQUENCE [LARGE SCALE GENOMIC DNA]</scope>
    <source>
        <strain evidence="18">Shaxun</strain>
        <tissue evidence="18">Muscle</tissue>
    </source>
</reference>
<dbReference type="GO" id="GO:0031573">
    <property type="term" value="P:mitotic intra-S DNA damage checkpoint signaling"/>
    <property type="evidence" value="ECO:0007669"/>
    <property type="project" value="TreeGrafter"/>
</dbReference>
<evidence type="ECO:0000256" key="16">
    <source>
        <dbReference type="RuleBase" id="RU003447"/>
    </source>
</evidence>
<evidence type="ECO:0000256" key="10">
    <source>
        <dbReference type="ARBA" id="ARBA00022801"/>
    </source>
</evidence>
<name>A0A2G8KEJ6_STIJA</name>
<dbReference type="CDD" id="cd00840">
    <property type="entry name" value="MPP_Mre11_N"/>
    <property type="match status" value="1"/>
</dbReference>
<dbReference type="GO" id="GO:0000723">
    <property type="term" value="P:telomere maintenance"/>
    <property type="evidence" value="ECO:0007669"/>
    <property type="project" value="TreeGrafter"/>
</dbReference>
<dbReference type="Pfam" id="PF00149">
    <property type="entry name" value="Metallophos"/>
    <property type="match status" value="1"/>
</dbReference>
<evidence type="ECO:0000256" key="5">
    <source>
        <dbReference type="ARBA" id="ARBA00022454"/>
    </source>
</evidence>
<dbReference type="AlphaFoldDB" id="A0A2G8KEJ6"/>
<dbReference type="InterPro" id="IPR003701">
    <property type="entry name" value="Mre11"/>
</dbReference>
<organism evidence="18 19">
    <name type="scientific">Stichopus japonicus</name>
    <name type="common">Sea cucumber</name>
    <dbReference type="NCBI Taxonomy" id="307972"/>
    <lineage>
        <taxon>Eukaryota</taxon>
        <taxon>Metazoa</taxon>
        <taxon>Echinodermata</taxon>
        <taxon>Eleutherozoa</taxon>
        <taxon>Echinozoa</taxon>
        <taxon>Holothuroidea</taxon>
        <taxon>Aspidochirotacea</taxon>
        <taxon>Aspidochirotida</taxon>
        <taxon>Stichopodidae</taxon>
        <taxon>Apostichopus</taxon>
    </lineage>
</organism>
<keyword evidence="11 16" id="KW-0269">Exonuclease</keyword>
<evidence type="ECO:0000256" key="11">
    <source>
        <dbReference type="ARBA" id="ARBA00022839"/>
    </source>
</evidence>
<evidence type="ECO:0000259" key="17">
    <source>
        <dbReference type="SMART" id="SM01347"/>
    </source>
</evidence>
<keyword evidence="13 16" id="KW-0464">Manganese</keyword>
<dbReference type="Proteomes" id="UP000230750">
    <property type="component" value="Unassembled WGS sequence"/>
</dbReference>
<dbReference type="GO" id="GO:0097552">
    <property type="term" value="P:mitochondrial double-strand break repair via homologous recombination"/>
    <property type="evidence" value="ECO:0007669"/>
    <property type="project" value="TreeGrafter"/>
</dbReference>
<gene>
    <name evidence="18" type="ORF">BSL78_16712</name>
</gene>
<proteinExistence type="inferred from homology"/>
<evidence type="ECO:0000256" key="1">
    <source>
        <dbReference type="ARBA" id="ARBA00001936"/>
    </source>
</evidence>
<keyword evidence="10 16" id="KW-0378">Hydrolase</keyword>
<keyword evidence="7" id="KW-0479">Metal-binding</keyword>
<dbReference type="Pfam" id="PF04152">
    <property type="entry name" value="Mre11_DNA_bind"/>
    <property type="match status" value="1"/>
</dbReference>
<evidence type="ECO:0000256" key="7">
    <source>
        <dbReference type="ARBA" id="ARBA00022723"/>
    </source>
</evidence>
<protein>
    <submittedName>
        <fullName evidence="18">Putative double-strand break repair protein MRE11A</fullName>
    </submittedName>
</protein>
<dbReference type="GO" id="GO:0008296">
    <property type="term" value="F:3'-5'-DNA exonuclease activity"/>
    <property type="evidence" value="ECO:0007669"/>
    <property type="project" value="InterPro"/>
</dbReference>
<dbReference type="GO" id="GO:0007095">
    <property type="term" value="P:mitotic G2 DNA damage checkpoint signaling"/>
    <property type="evidence" value="ECO:0007669"/>
    <property type="project" value="TreeGrafter"/>
</dbReference>
<dbReference type="OrthoDB" id="30417at2759"/>
<keyword evidence="19" id="KW-1185">Reference proteome</keyword>
<comment type="similarity">
    <text evidence="4 16">Belongs to the MRE11/RAD32 family.</text>
</comment>
<dbReference type="PANTHER" id="PTHR10139">
    <property type="entry name" value="DOUBLE-STRAND BREAK REPAIR PROTEIN MRE11"/>
    <property type="match status" value="1"/>
</dbReference>
<dbReference type="InterPro" id="IPR007281">
    <property type="entry name" value="Mre11_DNA-bd"/>
</dbReference>
<evidence type="ECO:0000256" key="9">
    <source>
        <dbReference type="ARBA" id="ARBA00022763"/>
    </source>
</evidence>
<evidence type="ECO:0000313" key="19">
    <source>
        <dbReference type="Proteomes" id="UP000230750"/>
    </source>
</evidence>
<dbReference type="Gene3D" id="3.60.21.10">
    <property type="match status" value="1"/>
</dbReference>
<dbReference type="InterPro" id="IPR038487">
    <property type="entry name" value="Mre11_capping_dom"/>
</dbReference>
<evidence type="ECO:0000256" key="2">
    <source>
        <dbReference type="ARBA" id="ARBA00004123"/>
    </source>
</evidence>
<feature type="domain" description="Mre11 DNA-binding" evidence="17">
    <location>
        <begin position="298"/>
        <end position="411"/>
    </location>
</feature>
<evidence type="ECO:0000256" key="14">
    <source>
        <dbReference type="ARBA" id="ARBA00023242"/>
    </source>
</evidence>
<evidence type="ECO:0000313" key="18">
    <source>
        <dbReference type="EMBL" id="PIK46426.1"/>
    </source>
</evidence>
<keyword evidence="5" id="KW-0158">Chromosome</keyword>
<comment type="subcellular location">
    <subcellularLocation>
        <location evidence="3">Chromosome</location>
    </subcellularLocation>
    <subcellularLocation>
        <location evidence="2">Nucleus</location>
    </subcellularLocation>
</comment>
<dbReference type="InterPro" id="IPR004843">
    <property type="entry name" value="Calcineurin-like_PHP"/>
</dbReference>
<evidence type="ECO:0000256" key="15">
    <source>
        <dbReference type="ARBA" id="ARBA00023254"/>
    </source>
</evidence>
<dbReference type="GO" id="GO:0000014">
    <property type="term" value="F:single-stranded DNA endodeoxyribonuclease activity"/>
    <property type="evidence" value="ECO:0007669"/>
    <property type="project" value="TreeGrafter"/>
</dbReference>
<dbReference type="SUPFAM" id="SSF56300">
    <property type="entry name" value="Metallo-dependent phosphatases"/>
    <property type="match status" value="1"/>
</dbReference>
<evidence type="ECO:0000256" key="3">
    <source>
        <dbReference type="ARBA" id="ARBA00004286"/>
    </source>
</evidence>
<dbReference type="SMART" id="SM01347">
    <property type="entry name" value="Mre11_DNA_bind"/>
    <property type="match status" value="1"/>
</dbReference>
<dbReference type="GO" id="GO:0035861">
    <property type="term" value="C:site of double-strand break"/>
    <property type="evidence" value="ECO:0007669"/>
    <property type="project" value="TreeGrafter"/>
</dbReference>
<keyword evidence="9 16" id="KW-0227">DNA damage</keyword>
<dbReference type="NCBIfam" id="TIGR00583">
    <property type="entry name" value="mre11"/>
    <property type="match status" value="1"/>
</dbReference>
<keyword evidence="6 16" id="KW-0540">Nuclease</keyword>
<dbReference type="GO" id="GO:0030145">
    <property type="term" value="F:manganese ion binding"/>
    <property type="evidence" value="ECO:0007669"/>
    <property type="project" value="InterPro"/>
</dbReference>
<keyword evidence="14 16" id="KW-0539">Nucleus</keyword>